<name>A0A1I0W823_SELRU</name>
<evidence type="ECO:0000313" key="2">
    <source>
        <dbReference type="EMBL" id="SFA84467.1"/>
    </source>
</evidence>
<dbReference type="PANTHER" id="PTHR30008">
    <property type="entry name" value="EXODEOXYRIBONUCLEASE 7 LARGE SUBUNIT"/>
    <property type="match status" value="1"/>
</dbReference>
<dbReference type="GO" id="GO:0009318">
    <property type="term" value="C:exodeoxyribonuclease VII complex"/>
    <property type="evidence" value="ECO:0007669"/>
    <property type="project" value="InterPro"/>
</dbReference>
<dbReference type="EMBL" id="FOJX01000002">
    <property type="protein sequence ID" value="SFA84467.1"/>
    <property type="molecule type" value="Genomic_DNA"/>
</dbReference>
<dbReference type="PANTHER" id="PTHR30008:SF0">
    <property type="entry name" value="EXODEOXYRIBONUCLEASE 7 LARGE SUBUNIT"/>
    <property type="match status" value="1"/>
</dbReference>
<accession>A0A1I0W823</accession>
<organism evidence="2 3">
    <name type="scientific">Selenomonas ruminantium</name>
    <dbReference type="NCBI Taxonomy" id="971"/>
    <lineage>
        <taxon>Bacteria</taxon>
        <taxon>Bacillati</taxon>
        <taxon>Bacillota</taxon>
        <taxon>Negativicutes</taxon>
        <taxon>Selenomonadales</taxon>
        <taxon>Selenomonadaceae</taxon>
        <taxon>Selenomonas</taxon>
    </lineage>
</organism>
<evidence type="ECO:0000259" key="1">
    <source>
        <dbReference type="Pfam" id="PF02601"/>
    </source>
</evidence>
<evidence type="ECO:0000313" key="3">
    <source>
        <dbReference type="Proteomes" id="UP000183843"/>
    </source>
</evidence>
<dbReference type="GO" id="GO:0008855">
    <property type="term" value="F:exodeoxyribonuclease VII activity"/>
    <property type="evidence" value="ECO:0007669"/>
    <property type="project" value="InterPro"/>
</dbReference>
<proteinExistence type="predicted"/>
<dbReference type="Pfam" id="PF02601">
    <property type="entry name" value="Exonuc_VII_L"/>
    <property type="match status" value="1"/>
</dbReference>
<dbReference type="GO" id="GO:0006308">
    <property type="term" value="P:DNA catabolic process"/>
    <property type="evidence" value="ECO:0007669"/>
    <property type="project" value="InterPro"/>
</dbReference>
<keyword evidence="2" id="KW-0540">Nuclease</keyword>
<dbReference type="Proteomes" id="UP000183843">
    <property type="component" value="Unassembled WGS sequence"/>
</dbReference>
<sequence length="390" mass="44754">MNNKIYTEQLGDSYTNYIINEFFSILDESSRFIQVKSLEEKDYWEINIDKINEDTLETVSDVLSQTDEGKNLLGLIDFLTNNNINNNDLNPKYVDILRINSLQKVPGYIFFSAIYAELDNNNNKQNGLTIRIPDTLFKNIDDVLYKTVKIKGKYNDEYHLFEVEELTILGSCRYYRQIISWQIELKDDYKITFNSHNENLPKSIKTIGLIAPPRSQAREDFIKILSKFHFPTCIKEHDSNDLKTAFILGAIEELEKDCEVICIVRGGGPLCDLSYLSEPKLINKIYKCQAYIVTGIGHANNTTLADKVADYAAISPTDAAYYVAKLIKDINIDDRLNKIEAKIQKIDELLNHDNSITKLNELTDKLSIISQQIKNIESYTVSDLIKKLSN</sequence>
<keyword evidence="2" id="KW-0378">Hydrolase</keyword>
<dbReference type="AlphaFoldDB" id="A0A1I0W823"/>
<protein>
    <submittedName>
        <fullName evidence="2">Exonuclease VII, large subunit</fullName>
    </submittedName>
</protein>
<keyword evidence="2" id="KW-0269">Exonuclease</keyword>
<gene>
    <name evidence="2" type="ORF">SAMN05216587_102247</name>
</gene>
<reference evidence="2 3" key="1">
    <citation type="submission" date="2016-10" db="EMBL/GenBank/DDBJ databases">
        <authorList>
            <person name="de Groot N.N."/>
        </authorList>
    </citation>
    <scope>NUCLEOTIDE SEQUENCE [LARGE SCALE GENOMIC DNA]</scope>
    <source>
        <strain evidence="2 3">L14</strain>
    </source>
</reference>
<dbReference type="RefSeq" id="WP_074813508.1">
    <property type="nucleotide sequence ID" value="NZ_FOJX01000002.1"/>
</dbReference>
<dbReference type="InterPro" id="IPR003753">
    <property type="entry name" value="Exonuc_VII_L"/>
</dbReference>
<dbReference type="InterPro" id="IPR020579">
    <property type="entry name" value="Exonuc_VII_lsu_C"/>
</dbReference>
<feature type="domain" description="Exonuclease VII large subunit C-terminal" evidence="1">
    <location>
        <begin position="195"/>
        <end position="375"/>
    </location>
</feature>